<keyword evidence="3" id="KW-1185">Reference proteome</keyword>
<evidence type="ECO:0000313" key="2">
    <source>
        <dbReference type="EMBL" id="MDY3560419.1"/>
    </source>
</evidence>
<proteinExistence type="predicted"/>
<name>A0ABU5EZQ1_9BACT</name>
<dbReference type="Proteomes" id="UP001272242">
    <property type="component" value="Unassembled WGS sequence"/>
</dbReference>
<reference evidence="3" key="1">
    <citation type="journal article" date="2023" name="Mar. Drugs">
        <title>Gemmata algarum, a Novel Planctomycete Isolated from an Algal Mat, Displays Antimicrobial Activity.</title>
        <authorList>
            <person name="Kumar G."/>
            <person name="Kallscheuer N."/>
            <person name="Kashif M."/>
            <person name="Ahamad S."/>
            <person name="Jagadeeshwari U."/>
            <person name="Pannikurungottu S."/>
            <person name="Haufschild T."/>
            <person name="Kabuu M."/>
            <person name="Sasikala C."/>
            <person name="Jogler C."/>
            <person name="Ramana C."/>
        </authorList>
    </citation>
    <scope>NUCLEOTIDE SEQUENCE [LARGE SCALE GENOMIC DNA]</scope>
    <source>
        <strain evidence="3">JC673</strain>
    </source>
</reference>
<sequence>MPASAVLEVVAALAAIVTVWFALLGWKLLPAASAPGSRARP</sequence>
<evidence type="ECO:0000313" key="3">
    <source>
        <dbReference type="Proteomes" id="UP001272242"/>
    </source>
</evidence>
<accession>A0ABU5EZQ1</accession>
<organism evidence="2 3">
    <name type="scientific">Gemmata algarum</name>
    <dbReference type="NCBI Taxonomy" id="2975278"/>
    <lineage>
        <taxon>Bacteria</taxon>
        <taxon>Pseudomonadati</taxon>
        <taxon>Planctomycetota</taxon>
        <taxon>Planctomycetia</taxon>
        <taxon>Gemmatales</taxon>
        <taxon>Gemmataceae</taxon>
        <taxon>Gemmata</taxon>
    </lineage>
</organism>
<evidence type="ECO:0000256" key="1">
    <source>
        <dbReference type="SAM" id="Phobius"/>
    </source>
</evidence>
<keyword evidence="1" id="KW-0472">Membrane</keyword>
<comment type="caution">
    <text evidence="2">The sequence shown here is derived from an EMBL/GenBank/DDBJ whole genome shotgun (WGS) entry which is preliminary data.</text>
</comment>
<keyword evidence="1" id="KW-1133">Transmembrane helix</keyword>
<gene>
    <name evidence="2" type="ORF">R5W23_001653</name>
</gene>
<dbReference type="EMBL" id="JAXBLV010000178">
    <property type="protein sequence ID" value="MDY3560419.1"/>
    <property type="molecule type" value="Genomic_DNA"/>
</dbReference>
<keyword evidence="1" id="KW-0812">Transmembrane</keyword>
<dbReference type="RefSeq" id="WP_320686997.1">
    <property type="nucleotide sequence ID" value="NZ_JAXBLV010000178.1"/>
</dbReference>
<protein>
    <submittedName>
        <fullName evidence="2">Uncharacterized protein</fullName>
    </submittedName>
</protein>
<feature type="transmembrane region" description="Helical" evidence="1">
    <location>
        <begin position="6"/>
        <end position="29"/>
    </location>
</feature>